<dbReference type="RefSeq" id="WP_013016604.1">
    <property type="nucleotide sequence ID" value="NC_013947.1"/>
</dbReference>
<dbReference type="KEGG" id="sna:Snas_1324"/>
<dbReference type="Pfam" id="PF05141">
    <property type="entry name" value="DIT1_PvcA"/>
    <property type="match status" value="1"/>
</dbReference>
<proteinExistence type="predicted"/>
<gene>
    <name evidence="1" type="ordered locus">Snas_1324</name>
</gene>
<dbReference type="EMBL" id="CP001778">
    <property type="protein sequence ID" value="ADD41033.1"/>
    <property type="molecule type" value="Genomic_DNA"/>
</dbReference>
<dbReference type="InterPro" id="IPR007817">
    <property type="entry name" value="Isocyanide_synthase_DIT1"/>
</dbReference>
<dbReference type="eggNOG" id="COG3207">
    <property type="taxonomic scope" value="Bacteria"/>
</dbReference>
<dbReference type="HOGENOM" id="CLU_308997_0_0_11"/>
<dbReference type="STRING" id="446470.Snas_1324"/>
<accession>D3PU87</accession>
<dbReference type="InterPro" id="IPR036412">
    <property type="entry name" value="HAD-like_sf"/>
</dbReference>
<dbReference type="InterPro" id="IPR023214">
    <property type="entry name" value="HAD_sf"/>
</dbReference>
<protein>
    <recommendedName>
        <fullName evidence="3">Pyoverdine/dityrosine biosynthesis protein</fullName>
    </recommendedName>
</protein>
<dbReference type="SUPFAM" id="SSF56784">
    <property type="entry name" value="HAD-like"/>
    <property type="match status" value="1"/>
</dbReference>
<sequence length="853" mass="93371">MTIQSPSEIIGRDPLLRIHCSFSETPASRTVTEFPDPSATTVTRAEDVIAPLAIVTRILVDRHGLVPAVDRLRIQPPAPDTPTRVVLADIEFVPVSDSRAAKALGEVFAAIGGLARRLSKGGEAEAGTIMDGGFRPHWRFLGPDAAALVATVDPGLAHTVDQRQHSILTTVIAEVAEHTRRWRRGAANRPAVMLDVDLCALDPRRRSHIALRAVAERFDIAEFADPEALGRLPTYHRPAWRRWCEATGLLDRHPDPDGVFTLFWDEFFNPWERMELDEPVPGLARFVWEVQDCGGEVVFNTGRRERVRRHTEAALRAAGVVSPRMVMAPDDRTRPVREHKSENLRAFDDVDIVAVFDDLPGNRRALAGRLPGATMVDVALPGYANEPGDPGTLTVHSFETVPRTGLTLPASQALSLSDTRSLAELDLAHLGDNRAACDAHAAHLDAAASRDLVARLTAHTDATAARIGASTTAALGDADPVTLVHHVVTRERFLKGPRGNYSLDVARRDLGPIVAAGEPIPVVTFGFPVKLHYNSLKTSGIRPDLAELGALMRLRELQGAISAVYPPGARVTVLTDGNHFQPRPPERLRAYHDKLAEYHRLVGGDAYLELADVEEVAARRLGTEAIAKREALIDDNIAAIDALLSGLDVRLGPVPMLAQASRRYADPGHRRGDGTSMPVFADLFRSLMYVVPLSPPPGTRRAEWARRVYADAFNLFDPGLDAALRADRAEMLAETWRRTVRYLAVLTVDSLLGYDDASLFPGRVRLTPNPRPGALGFTYLGGAGVLPWHGTAAVDARAKLSSDFAVALRDRGYVPVYSELLDDEQPWFMVPGTFVRDGELDAAIRDRVHLRRR</sequence>
<evidence type="ECO:0000313" key="1">
    <source>
        <dbReference type="EMBL" id="ADD41033.1"/>
    </source>
</evidence>
<keyword evidence="2" id="KW-1185">Reference proteome</keyword>
<dbReference type="Proteomes" id="UP000000844">
    <property type="component" value="Chromosome"/>
</dbReference>
<dbReference type="Gene3D" id="3.40.50.1000">
    <property type="entry name" value="HAD superfamily/HAD-like"/>
    <property type="match status" value="1"/>
</dbReference>
<reference evidence="1 2" key="1">
    <citation type="journal article" date="2009" name="Stand. Genomic Sci.">
        <title>Complete genome sequence of Stackebrandtia nassauensis type strain (LLR-40K-21).</title>
        <authorList>
            <person name="Munk C."/>
            <person name="Lapidus A."/>
            <person name="Copeland A."/>
            <person name="Jando M."/>
            <person name="Mayilraj S."/>
            <person name="Glavina Del Rio T."/>
            <person name="Nolan M."/>
            <person name="Chen F."/>
            <person name="Lucas S."/>
            <person name="Tice H."/>
            <person name="Cheng J.F."/>
            <person name="Han C."/>
            <person name="Detter J.C."/>
            <person name="Bruce D."/>
            <person name="Goodwin L."/>
            <person name="Chain P."/>
            <person name="Pitluck S."/>
            <person name="Goker M."/>
            <person name="Ovchinikova G."/>
            <person name="Pati A."/>
            <person name="Ivanova N."/>
            <person name="Mavromatis K."/>
            <person name="Chen A."/>
            <person name="Palaniappan K."/>
            <person name="Land M."/>
            <person name="Hauser L."/>
            <person name="Chang Y.J."/>
            <person name="Jeffries C.D."/>
            <person name="Bristow J."/>
            <person name="Eisen J.A."/>
            <person name="Markowitz V."/>
            <person name="Hugenholtz P."/>
            <person name="Kyrpides N.C."/>
            <person name="Klenk H.P."/>
        </authorList>
    </citation>
    <scope>NUCLEOTIDE SEQUENCE [LARGE SCALE GENOMIC DNA]</scope>
    <source>
        <strain evidence="2">DSM 44728 / CIP 108903 / NRRL B-16338 / NBRC 102104 / LLR-40K-21</strain>
    </source>
</reference>
<dbReference type="OrthoDB" id="5164599at2"/>
<dbReference type="AlphaFoldDB" id="D3PU87"/>
<dbReference type="PANTHER" id="PTHR37285">
    <property type="entry name" value="SPORE WALL MATURATION PROTEIN DIT1"/>
    <property type="match status" value="1"/>
</dbReference>
<evidence type="ECO:0000313" key="2">
    <source>
        <dbReference type="Proteomes" id="UP000000844"/>
    </source>
</evidence>
<dbReference type="PANTHER" id="PTHR37285:SF5">
    <property type="entry name" value="SPORE WALL MATURATION PROTEIN DIT1"/>
    <property type="match status" value="1"/>
</dbReference>
<name>D3PU87_STANL</name>
<organism evidence="1 2">
    <name type="scientific">Stackebrandtia nassauensis (strain DSM 44728 / CIP 108903 / NRRL B-16338 / NBRC 102104 / LLR-40K-21)</name>
    <dbReference type="NCBI Taxonomy" id="446470"/>
    <lineage>
        <taxon>Bacteria</taxon>
        <taxon>Bacillati</taxon>
        <taxon>Actinomycetota</taxon>
        <taxon>Actinomycetes</taxon>
        <taxon>Glycomycetales</taxon>
        <taxon>Glycomycetaceae</taxon>
        <taxon>Stackebrandtia</taxon>
    </lineage>
</organism>
<evidence type="ECO:0008006" key="3">
    <source>
        <dbReference type="Google" id="ProtNLM"/>
    </source>
</evidence>